<gene>
    <name evidence="1" type="ORF">HNQ81_002712</name>
</gene>
<proteinExistence type="predicted"/>
<dbReference type="Proteomes" id="UP000539642">
    <property type="component" value="Unassembled WGS sequence"/>
</dbReference>
<organism evidence="1 2">
    <name type="scientific">Desulfoprunum benzoelyticum</name>
    <dbReference type="NCBI Taxonomy" id="1506996"/>
    <lineage>
        <taxon>Bacteria</taxon>
        <taxon>Pseudomonadati</taxon>
        <taxon>Thermodesulfobacteriota</taxon>
        <taxon>Desulfobulbia</taxon>
        <taxon>Desulfobulbales</taxon>
        <taxon>Desulfobulbaceae</taxon>
        <taxon>Desulfoprunum</taxon>
    </lineage>
</organism>
<comment type="caution">
    <text evidence="1">The sequence shown here is derived from an EMBL/GenBank/DDBJ whole genome shotgun (WGS) entry which is preliminary data.</text>
</comment>
<keyword evidence="1" id="KW-0808">Transferase</keyword>
<dbReference type="RefSeq" id="WP_183351785.1">
    <property type="nucleotide sequence ID" value="NZ_JACHEO010000017.1"/>
</dbReference>
<dbReference type="EMBL" id="JACHEO010000017">
    <property type="protein sequence ID" value="MBB5348971.1"/>
    <property type="molecule type" value="Genomic_DNA"/>
</dbReference>
<dbReference type="AlphaFoldDB" id="A0A840V7K3"/>
<dbReference type="GO" id="GO:0016740">
    <property type="term" value="F:transferase activity"/>
    <property type="evidence" value="ECO:0007669"/>
    <property type="project" value="UniProtKB-KW"/>
</dbReference>
<name>A0A840V7K3_9BACT</name>
<evidence type="ECO:0000313" key="1">
    <source>
        <dbReference type="EMBL" id="MBB5348971.1"/>
    </source>
</evidence>
<accession>A0A840V7K3</accession>
<sequence length="172" mass="18148">MPELASSIFDRDPAAPVVGGVKAGPRYGRGGFLPVAAIVAAVVMTWLKECGRVPTGTAPGCEPIRCRWLRSVSADLLPELAPSIFDRDPAAPVVGGVKAGPRYGRGGFLPVAAIVAAVVMTWLKECGRCLSEQRRGVIRSAAGGSGRCRRICCRSWLHPSLTEIRPPWSSAG</sequence>
<protein>
    <submittedName>
        <fullName evidence="1">Fructose-specific phosphotransferase system IIC component</fullName>
    </submittedName>
</protein>
<evidence type="ECO:0000313" key="2">
    <source>
        <dbReference type="Proteomes" id="UP000539642"/>
    </source>
</evidence>
<keyword evidence="2" id="KW-1185">Reference proteome</keyword>
<reference evidence="1 2" key="1">
    <citation type="submission" date="2020-08" db="EMBL/GenBank/DDBJ databases">
        <title>Genomic Encyclopedia of Type Strains, Phase IV (KMG-IV): sequencing the most valuable type-strain genomes for metagenomic binning, comparative biology and taxonomic classification.</title>
        <authorList>
            <person name="Goeker M."/>
        </authorList>
    </citation>
    <scope>NUCLEOTIDE SEQUENCE [LARGE SCALE GENOMIC DNA]</scope>
    <source>
        <strain evidence="1 2">DSM 28570</strain>
    </source>
</reference>